<dbReference type="Pfam" id="PF13947">
    <property type="entry name" value="GUB_WAK_bind"/>
    <property type="match status" value="2"/>
</dbReference>
<comment type="subcellular location">
    <subcellularLocation>
        <location evidence="2">Membrane</location>
        <topology evidence="2">Single-pass membrane protein</topology>
    </subcellularLocation>
    <subcellularLocation>
        <location evidence="1">Nucleus</location>
    </subcellularLocation>
</comment>
<dbReference type="GO" id="GO:0030247">
    <property type="term" value="F:polysaccharide binding"/>
    <property type="evidence" value="ECO:0007669"/>
    <property type="project" value="InterPro"/>
</dbReference>
<evidence type="ECO:0000256" key="8">
    <source>
        <dbReference type="SAM" id="MobiDB-lite"/>
    </source>
</evidence>
<proteinExistence type="predicted"/>
<dbReference type="PANTHER" id="PTHR31391">
    <property type="entry name" value="B3 DOMAIN-CONTAINING PROTEIN OS11G0197600-RELATED"/>
    <property type="match status" value="1"/>
</dbReference>
<keyword evidence="3 9" id="KW-0732">Signal</keyword>
<keyword evidence="12" id="KW-1185">Reference proteome</keyword>
<evidence type="ECO:0000313" key="12">
    <source>
        <dbReference type="Proteomes" id="UP000479710"/>
    </source>
</evidence>
<evidence type="ECO:0000259" key="10">
    <source>
        <dbReference type="PROSITE" id="PS50863"/>
    </source>
</evidence>
<dbReference type="GO" id="GO:0016020">
    <property type="term" value="C:membrane"/>
    <property type="evidence" value="ECO:0007669"/>
    <property type="project" value="UniProtKB-SubCell"/>
</dbReference>
<dbReference type="GO" id="GO:0005634">
    <property type="term" value="C:nucleus"/>
    <property type="evidence" value="ECO:0007669"/>
    <property type="project" value="UniProtKB-SubCell"/>
</dbReference>
<dbReference type="PROSITE" id="PS50863">
    <property type="entry name" value="B3"/>
    <property type="match status" value="3"/>
</dbReference>
<keyword evidence="6" id="KW-0804">Transcription</keyword>
<evidence type="ECO:0000256" key="3">
    <source>
        <dbReference type="ARBA" id="ARBA00022729"/>
    </source>
</evidence>
<dbReference type="InterPro" id="IPR003340">
    <property type="entry name" value="B3_DNA-bd"/>
</dbReference>
<dbReference type="InterPro" id="IPR025287">
    <property type="entry name" value="WAK_GUB"/>
</dbReference>
<dbReference type="Proteomes" id="UP000479710">
    <property type="component" value="Unassembled WGS sequence"/>
</dbReference>
<dbReference type="PANTHER" id="PTHR31391:SF48">
    <property type="entry name" value="B3 DOMAIN-CONTAINING PROTEIN OS03G0620500"/>
    <property type="match status" value="1"/>
</dbReference>
<dbReference type="SMART" id="SM01019">
    <property type="entry name" value="B3"/>
    <property type="match status" value="2"/>
</dbReference>
<evidence type="ECO:0000256" key="9">
    <source>
        <dbReference type="SAM" id="SignalP"/>
    </source>
</evidence>
<feature type="region of interest" description="Disordered" evidence="8">
    <location>
        <begin position="1017"/>
        <end position="1062"/>
    </location>
</feature>
<protein>
    <recommendedName>
        <fullName evidence="10">TF-B3 domain-containing protein</fullName>
    </recommendedName>
</protein>
<evidence type="ECO:0000313" key="11">
    <source>
        <dbReference type="EMBL" id="KAF0921965.1"/>
    </source>
</evidence>
<feature type="compositionally biased region" description="Basic and acidic residues" evidence="8">
    <location>
        <begin position="883"/>
        <end position="892"/>
    </location>
</feature>
<keyword evidence="7" id="KW-0539">Nucleus</keyword>
<feature type="region of interest" description="Disordered" evidence="8">
    <location>
        <begin position="880"/>
        <end position="932"/>
    </location>
</feature>
<evidence type="ECO:0000256" key="7">
    <source>
        <dbReference type="ARBA" id="ARBA00023242"/>
    </source>
</evidence>
<feature type="region of interest" description="Disordered" evidence="8">
    <location>
        <begin position="667"/>
        <end position="734"/>
    </location>
</feature>
<dbReference type="SUPFAM" id="SSF101936">
    <property type="entry name" value="DNA-binding pseudobarrel domain"/>
    <property type="match status" value="3"/>
</dbReference>
<feature type="domain" description="TF-B3" evidence="10">
    <location>
        <begin position="769"/>
        <end position="870"/>
    </location>
</feature>
<dbReference type="CDD" id="cd10017">
    <property type="entry name" value="B3_DNA"/>
    <property type="match status" value="3"/>
</dbReference>
<feature type="domain" description="TF-B3" evidence="10">
    <location>
        <begin position="1144"/>
        <end position="1223"/>
    </location>
</feature>
<reference evidence="11 12" key="1">
    <citation type="submission" date="2019-11" db="EMBL/GenBank/DDBJ databases">
        <title>Whole genome sequence of Oryza granulata.</title>
        <authorList>
            <person name="Li W."/>
        </authorList>
    </citation>
    <scope>NUCLEOTIDE SEQUENCE [LARGE SCALE GENOMIC DNA]</scope>
    <source>
        <strain evidence="12">cv. Menghai</strain>
        <tissue evidence="11">Leaf</tissue>
    </source>
</reference>
<feature type="compositionally biased region" description="Basic and acidic residues" evidence="8">
    <location>
        <begin position="718"/>
        <end position="729"/>
    </location>
</feature>
<dbReference type="InterPro" id="IPR015300">
    <property type="entry name" value="DNA-bd_pseudobarrel_sf"/>
</dbReference>
<sequence length="1223" mass="135353">MRLSGATGILLLVLLKETMAAVAGIQISPDMSASALPSTATLAGCPKTCGNLSFEYPFGVGPGCFRQPDFDLICEQNNTGDAKLFLHDGTTEVVNDIGVTGVDISDNLLLIDLMASFSRSIQMRARRHRRLQHLLSASREILLFWLHRDNSNDGAAKLLGTTTCLDQDIADQMIMIGPKICNWSGCFSYNELEEGSGSVQLSFVRHHRDGEHNISSSWNTINISSGVDVTWSIMDQLRCIGTLDNMTSGYACVSSQSKCMDSSLGLGYLCQCTSGYMGNPYLLDGCSRDQGYSPIQQKTNCSQSCGDISVPFPFGLEEGCFARKLFWLNCTNMASSTLQLNYEFLVTRINVAESLIDLKYMSHEEEEIFASVDGEPKLYIGSGESSSMQWAVANLTCQEAQKNISTYACVSINSTCLSVNSTHGYSVGYRCKCSPGFEGNPYVANGCRGLKQNLSNYFLSELKVKPIEDILAAQVLEEATKEETNCVISLAEMCLRLQGEERPFHEASRDGIAISANKKAGDGAARKATSGGAGGRRAGRASSLGLAAQVPGNGAALRRSAIIPNKFLDHFGGKVSRTIELESPKGIVYIVKVTKHMNKTVLQCGWEAFVDAHHIEENDSLLFHHIENSRFEVLILDSDGCEKVFPCAGIKRISSVQERKADPIDILSSTHDDTTQSSGSENFVRYQRASGSQHRKTAKLAAMSSSGESGEEGTDSSTSEHESSYKLDDPQTPPIRDYVLSRGTILSEAQEEKLDMLVQNIQPEIPVFVAIMKHSNVNSHHASLVIAKNYASAHFPHKSQTITLQRRGKSKKWHPRFYIRKDQAGYILLGRCWIDFVRGNHVKEGDICIFQPTKFTGRKFKLTVHLLRETKSRSFGAFRTSPKRVDSRDGRTRMKVTGARRVSSTEDRRGTKGISTTGVKEEPDDDQCNNGQGKCQEHLNFDDFGGRSKPYMSSDRAFLTEEQITEVEEIVHSIQSEVPIYVSIMNKSNVGTNGLYIIAICYKIPSGGGANFDTSDDGDEQGMASQDVPSEWRCTDSSCGHRSSQRRIVSEPAAARRKRPRRATAVDGGVLARWVPPARRRRDAHPCSGKSPFKTTIPRPKIIPNKFLDQFGGKISKTIELESPKDNNRSGKWKRLFTPFNLKFVSVMNKSNVGTDGLYIITFGKQFSTRYLPEEEQTLTLQMMGTSKAWQVKMRPRSGDSRMFILGWRDFVRDNHRQTEDIA</sequence>
<feature type="domain" description="TF-B3" evidence="10">
    <location>
        <begin position="546"/>
        <end position="639"/>
    </location>
</feature>
<feature type="signal peptide" evidence="9">
    <location>
        <begin position="1"/>
        <end position="20"/>
    </location>
</feature>
<evidence type="ECO:0000256" key="5">
    <source>
        <dbReference type="ARBA" id="ARBA00023125"/>
    </source>
</evidence>
<evidence type="ECO:0000256" key="2">
    <source>
        <dbReference type="ARBA" id="ARBA00004167"/>
    </source>
</evidence>
<dbReference type="OrthoDB" id="1666376at2759"/>
<name>A0A6G1EA21_9ORYZ</name>
<feature type="chain" id="PRO_5026113847" description="TF-B3 domain-containing protein" evidence="9">
    <location>
        <begin position="21"/>
        <end position="1223"/>
    </location>
</feature>
<keyword evidence="5" id="KW-0238">DNA-binding</keyword>
<dbReference type="Pfam" id="PF02362">
    <property type="entry name" value="B3"/>
    <property type="match status" value="2"/>
</dbReference>
<organism evidence="11 12">
    <name type="scientific">Oryza meyeriana var. granulata</name>
    <dbReference type="NCBI Taxonomy" id="110450"/>
    <lineage>
        <taxon>Eukaryota</taxon>
        <taxon>Viridiplantae</taxon>
        <taxon>Streptophyta</taxon>
        <taxon>Embryophyta</taxon>
        <taxon>Tracheophyta</taxon>
        <taxon>Spermatophyta</taxon>
        <taxon>Magnoliopsida</taxon>
        <taxon>Liliopsida</taxon>
        <taxon>Poales</taxon>
        <taxon>Poaceae</taxon>
        <taxon>BOP clade</taxon>
        <taxon>Oryzoideae</taxon>
        <taxon>Oryzeae</taxon>
        <taxon>Oryzinae</taxon>
        <taxon>Oryza</taxon>
        <taxon>Oryza meyeriana</taxon>
    </lineage>
</organism>
<keyword evidence="4" id="KW-0805">Transcription regulation</keyword>
<feature type="region of interest" description="Disordered" evidence="8">
    <location>
        <begin position="1080"/>
        <end position="1099"/>
    </location>
</feature>
<comment type="caution">
    <text evidence="11">The sequence shown here is derived from an EMBL/GenBank/DDBJ whole genome shotgun (WGS) entry which is preliminary data.</text>
</comment>
<gene>
    <name evidence="11" type="ORF">E2562_020652</name>
</gene>
<dbReference type="GO" id="GO:0003677">
    <property type="term" value="F:DNA binding"/>
    <property type="evidence" value="ECO:0007669"/>
    <property type="project" value="UniProtKB-KW"/>
</dbReference>
<evidence type="ECO:0000256" key="4">
    <source>
        <dbReference type="ARBA" id="ARBA00023015"/>
    </source>
</evidence>
<evidence type="ECO:0000256" key="6">
    <source>
        <dbReference type="ARBA" id="ARBA00023163"/>
    </source>
</evidence>
<dbReference type="EMBL" id="SPHZ02000004">
    <property type="protein sequence ID" value="KAF0921965.1"/>
    <property type="molecule type" value="Genomic_DNA"/>
</dbReference>
<dbReference type="InterPro" id="IPR044837">
    <property type="entry name" value="REM16-like"/>
</dbReference>
<dbReference type="AlphaFoldDB" id="A0A6G1EA21"/>
<dbReference type="Gene3D" id="2.40.330.10">
    <property type="entry name" value="DNA-binding pseudobarrel domain"/>
    <property type="match status" value="3"/>
</dbReference>
<evidence type="ECO:0000256" key="1">
    <source>
        <dbReference type="ARBA" id="ARBA00004123"/>
    </source>
</evidence>
<accession>A0A6G1EA21</accession>